<dbReference type="STRING" id="195103.CPF_0102"/>
<dbReference type="eggNOG" id="COG5523">
    <property type="taxonomic scope" value="Bacteria"/>
</dbReference>
<sequence>MTRKEIKSLSQDKLRGRWTNFLLLVLIVLGVQGLVTYFISNVESIGLSSILNLGNSFLLGPFLESLLVVFVIKLVDRDDKVGLKESIPSCKVWRNFIKKFLALILFELPISLIASIIAVVSFISIISNHFYEYLFMASMNYEDILSQYIGIFIIIILIVATYNIIVSLFFFPVKYIIVEEPELGIWEAVGKAFKMMKGHKWELFVLILSFIGWAILAVLPIVLGSIIIVLMNLSVYILPIFSIGLIWFFVYRDTIYRVYYLSISERALEIGKDELNQDIEVEEEDFEFRD</sequence>
<dbReference type="AlphaFoldDB" id="A0A0H2YSU3"/>
<dbReference type="PANTHER" id="PTHR40076">
    <property type="entry name" value="MEMBRANE PROTEIN-RELATED"/>
    <property type="match status" value="1"/>
</dbReference>
<dbReference type="RefSeq" id="WP_003479507.1">
    <property type="nucleotide sequence ID" value="NC_008261.1"/>
</dbReference>
<dbReference type="PaxDb" id="195103-CPF_0102"/>
<proteinExistence type="predicted"/>
<dbReference type="HOGENOM" id="CLU_045673_1_1_9"/>
<keyword evidence="1" id="KW-0812">Transmembrane</keyword>
<evidence type="ECO:0000313" key="3">
    <source>
        <dbReference type="Proteomes" id="UP000001823"/>
    </source>
</evidence>
<evidence type="ECO:0000256" key="1">
    <source>
        <dbReference type="SAM" id="Phobius"/>
    </source>
</evidence>
<dbReference type="PANTHER" id="PTHR40076:SF1">
    <property type="entry name" value="MEMBRANE PROTEIN"/>
    <property type="match status" value="1"/>
</dbReference>
<name>A0A0H2YSU3_CLOP1</name>
<feature type="transmembrane region" description="Helical" evidence="1">
    <location>
        <begin position="233"/>
        <end position="251"/>
    </location>
</feature>
<gene>
    <name evidence="2" type="ordered locus">CPF_0102</name>
</gene>
<dbReference type="KEGG" id="cpf:CPF_0102"/>
<organism evidence="2 3">
    <name type="scientific">Clostridium perfringens (strain ATCC 13124 / DSM 756 / JCM 1290 / NCIMB 6125 / NCTC 8237 / Type A)</name>
    <dbReference type="NCBI Taxonomy" id="195103"/>
    <lineage>
        <taxon>Bacteria</taxon>
        <taxon>Bacillati</taxon>
        <taxon>Bacillota</taxon>
        <taxon>Clostridia</taxon>
        <taxon>Eubacteriales</taxon>
        <taxon>Clostridiaceae</taxon>
        <taxon>Clostridium</taxon>
    </lineage>
</organism>
<dbReference type="EMBL" id="CP000246">
    <property type="protein sequence ID" value="ABG84093.1"/>
    <property type="molecule type" value="Genomic_DNA"/>
</dbReference>
<keyword evidence="1" id="KW-0472">Membrane</keyword>
<feature type="transmembrane region" description="Helical" evidence="1">
    <location>
        <begin position="203"/>
        <end position="227"/>
    </location>
</feature>
<feature type="transmembrane region" description="Helical" evidence="1">
    <location>
        <begin position="147"/>
        <end position="171"/>
    </location>
</feature>
<dbReference type="InterPro" id="IPR010380">
    <property type="entry name" value="DUF975"/>
</dbReference>
<reference evidence="2 3" key="1">
    <citation type="journal article" date="2006" name="Genome Res.">
        <title>Skewed genomic variability in strains of the toxigenic bacterial pathogen, Clostridium perfringens.</title>
        <authorList>
            <person name="Myers G.S."/>
            <person name="Rasko D.A."/>
            <person name="Cheung J.K."/>
            <person name="Ravel J."/>
            <person name="Seshadri R."/>
            <person name="Deboy R.T."/>
            <person name="Ren Q."/>
            <person name="Varga J."/>
            <person name="Awad M.M."/>
            <person name="Brinkac L.M."/>
            <person name="Daugherty S.C."/>
            <person name="Haft D.H."/>
            <person name="Dodson R.J."/>
            <person name="Madupu R."/>
            <person name="Nelson W.C."/>
            <person name="Rosovitz M.J."/>
            <person name="Sullivan S.A."/>
            <person name="Khouri H."/>
            <person name="Dimitrov G.I."/>
            <person name="Watkins K.L."/>
            <person name="Mulligan S."/>
            <person name="Benton J."/>
            <person name="Radune D."/>
            <person name="Fisher D.J."/>
            <person name="Atkins H.S."/>
            <person name="Hiscox T."/>
            <person name="Jost B.H."/>
            <person name="Billington S.J."/>
            <person name="Songer J.G."/>
            <person name="McClane B.A."/>
            <person name="Titball R.W."/>
            <person name="Rood J.I."/>
            <person name="Melville S.B."/>
            <person name="Paulsen I.T."/>
        </authorList>
    </citation>
    <scope>NUCLEOTIDE SEQUENCE [LARGE SCALE GENOMIC DNA]</scope>
    <source>
        <strain evidence="3">ATCC 13124 / DSM 756 / JCM 1290 / NCIMB 6125 / NCTC 8237 / S 107 / Type A</strain>
    </source>
</reference>
<keyword evidence="3" id="KW-1185">Reference proteome</keyword>
<dbReference type="Pfam" id="PF06161">
    <property type="entry name" value="DUF975"/>
    <property type="match status" value="1"/>
</dbReference>
<evidence type="ECO:0000313" key="2">
    <source>
        <dbReference type="EMBL" id="ABG84093.1"/>
    </source>
</evidence>
<feature type="transmembrane region" description="Helical" evidence="1">
    <location>
        <begin position="52"/>
        <end position="75"/>
    </location>
</feature>
<keyword evidence="1" id="KW-1133">Transmembrane helix</keyword>
<protein>
    <submittedName>
        <fullName evidence="2">Membrane protein</fullName>
    </submittedName>
</protein>
<dbReference type="Proteomes" id="UP000001823">
    <property type="component" value="Chromosome"/>
</dbReference>
<feature type="transmembrane region" description="Helical" evidence="1">
    <location>
        <begin position="21"/>
        <end position="40"/>
    </location>
</feature>
<accession>A0A0H2YSU3</accession>
<feature type="transmembrane region" description="Helical" evidence="1">
    <location>
        <begin position="100"/>
        <end position="127"/>
    </location>
</feature>